<proteinExistence type="inferred from homology"/>
<dbReference type="SUPFAM" id="SSF82185">
    <property type="entry name" value="Histone H3 K4-specific methyltransferase SET7/9 N-terminal domain"/>
    <property type="match status" value="1"/>
</dbReference>
<dbReference type="InterPro" id="IPR006260">
    <property type="entry name" value="TonB/TolA_C"/>
</dbReference>
<dbReference type="InterPro" id="IPR051045">
    <property type="entry name" value="TonB-dependent_transducer"/>
</dbReference>
<sequence>MKKVLLLSVSFFIMSNTFAQQKIEKHYFDQFGDKTDSVNAVTCSHYIFSDTITGAGELKKFDKSGKLIIESYYSNLNIKNSSIDRWTRHGTSKIYNPSGYLQIIENYNDDKLDGELLTYYKDKTLKRNDIFKNNTFVEGHCFDEKGNEIKHFDYFIQPEYEGGVDAIYSHIRKQIRYPEVLQQQGISDKVYVQFTISKEGVLRNIRVNKSKSDLFKKEAIRVVSLVKNWIPGSRDGEKIDVKYTLPISFKVY</sequence>
<dbReference type="NCBIfam" id="TIGR01352">
    <property type="entry name" value="tonB_Cterm"/>
    <property type="match status" value="1"/>
</dbReference>
<dbReference type="InterPro" id="IPR037682">
    <property type="entry name" value="TonB_C"/>
</dbReference>
<evidence type="ECO:0000259" key="11">
    <source>
        <dbReference type="PROSITE" id="PS52015"/>
    </source>
</evidence>
<evidence type="ECO:0000256" key="10">
    <source>
        <dbReference type="SAM" id="SignalP"/>
    </source>
</evidence>
<evidence type="ECO:0000313" key="12">
    <source>
        <dbReference type="EMBL" id="QCX38859.1"/>
    </source>
</evidence>
<dbReference type="Pfam" id="PF07661">
    <property type="entry name" value="MORN_2"/>
    <property type="match status" value="2"/>
</dbReference>
<dbReference type="Gene3D" id="2.20.110.10">
    <property type="entry name" value="Histone H3 K4-specific methyltransferase SET7/9 N-terminal domain"/>
    <property type="match status" value="1"/>
</dbReference>
<evidence type="ECO:0000256" key="4">
    <source>
        <dbReference type="ARBA" id="ARBA00022475"/>
    </source>
</evidence>
<evidence type="ECO:0000256" key="8">
    <source>
        <dbReference type="ARBA" id="ARBA00022989"/>
    </source>
</evidence>
<evidence type="ECO:0000256" key="3">
    <source>
        <dbReference type="ARBA" id="ARBA00022448"/>
    </source>
</evidence>
<dbReference type="RefSeq" id="WP_138949741.1">
    <property type="nucleotide sequence ID" value="NZ_CP040749.1"/>
</dbReference>
<dbReference type="AlphaFoldDB" id="A0A5B7TPI8"/>
<evidence type="ECO:0000256" key="9">
    <source>
        <dbReference type="ARBA" id="ARBA00023136"/>
    </source>
</evidence>
<keyword evidence="8" id="KW-1133">Transmembrane helix</keyword>
<protein>
    <submittedName>
        <fullName evidence="12">TonB family protein</fullName>
    </submittedName>
</protein>
<keyword evidence="4" id="KW-1003">Cell membrane</keyword>
<dbReference type="GO" id="GO:0031992">
    <property type="term" value="F:energy transducer activity"/>
    <property type="evidence" value="ECO:0007669"/>
    <property type="project" value="TreeGrafter"/>
</dbReference>
<dbReference type="PROSITE" id="PS52015">
    <property type="entry name" value="TONB_CTD"/>
    <property type="match status" value="1"/>
</dbReference>
<gene>
    <name evidence="12" type="ORF">FF125_10585</name>
</gene>
<keyword evidence="9" id="KW-0472">Membrane</keyword>
<evidence type="ECO:0000256" key="5">
    <source>
        <dbReference type="ARBA" id="ARBA00022519"/>
    </source>
</evidence>
<keyword evidence="5" id="KW-0997">Cell inner membrane</keyword>
<dbReference type="Gene3D" id="3.30.1150.10">
    <property type="match status" value="1"/>
</dbReference>
<keyword evidence="3" id="KW-0813">Transport</keyword>
<evidence type="ECO:0000256" key="6">
    <source>
        <dbReference type="ARBA" id="ARBA00022692"/>
    </source>
</evidence>
<evidence type="ECO:0000256" key="1">
    <source>
        <dbReference type="ARBA" id="ARBA00004383"/>
    </source>
</evidence>
<dbReference type="InterPro" id="IPR011652">
    <property type="entry name" value="MORN_2"/>
</dbReference>
<comment type="similarity">
    <text evidence="2">Belongs to the TonB family.</text>
</comment>
<accession>A0A5B7TPI8</accession>
<dbReference type="Pfam" id="PF03544">
    <property type="entry name" value="TonB_C"/>
    <property type="match status" value="1"/>
</dbReference>
<feature type="chain" id="PRO_5022901639" evidence="10">
    <location>
        <begin position="20"/>
        <end position="252"/>
    </location>
</feature>
<keyword evidence="6" id="KW-0812">Transmembrane</keyword>
<dbReference type="PANTHER" id="PTHR33446:SF2">
    <property type="entry name" value="PROTEIN TONB"/>
    <property type="match status" value="1"/>
</dbReference>
<dbReference type="GO" id="GO:0015031">
    <property type="term" value="P:protein transport"/>
    <property type="evidence" value="ECO:0007669"/>
    <property type="project" value="UniProtKB-KW"/>
</dbReference>
<name>A0A5B7TPI8_9FLAO</name>
<organism evidence="12 13">
    <name type="scientific">Aureibaculum algae</name>
    <dbReference type="NCBI Taxonomy" id="2584122"/>
    <lineage>
        <taxon>Bacteria</taxon>
        <taxon>Pseudomonadati</taxon>
        <taxon>Bacteroidota</taxon>
        <taxon>Flavobacteriia</taxon>
        <taxon>Flavobacteriales</taxon>
        <taxon>Flavobacteriaceae</taxon>
        <taxon>Aureibaculum</taxon>
    </lineage>
</organism>
<reference evidence="12 13" key="1">
    <citation type="submission" date="2019-05" db="EMBL/GenBank/DDBJ databases">
        <title>Algicella ahnfeltiae gen. nov., sp. nov., a novel marine bacterium of the family Flavobacteriaceae isolated from a red alga.</title>
        <authorList>
            <person name="Nedashkovskaya O.I."/>
            <person name="Kukhlevskiy A.D."/>
            <person name="Kim S.-G."/>
            <person name="Zhukova N.V."/>
            <person name="Mikhailov V.V."/>
        </authorList>
    </citation>
    <scope>NUCLEOTIDE SEQUENCE [LARGE SCALE GENOMIC DNA]</scope>
    <source>
        <strain evidence="12 13">10Alg115</strain>
    </source>
</reference>
<dbReference type="GO" id="GO:0055085">
    <property type="term" value="P:transmembrane transport"/>
    <property type="evidence" value="ECO:0007669"/>
    <property type="project" value="InterPro"/>
</dbReference>
<keyword evidence="7" id="KW-0653">Protein transport</keyword>
<dbReference type="PANTHER" id="PTHR33446">
    <property type="entry name" value="PROTEIN TONB-RELATED"/>
    <property type="match status" value="1"/>
</dbReference>
<comment type="subcellular location">
    <subcellularLocation>
        <location evidence="1">Cell inner membrane</location>
        <topology evidence="1">Single-pass membrane protein</topology>
        <orientation evidence="1">Periplasmic side</orientation>
    </subcellularLocation>
</comment>
<dbReference type="Proteomes" id="UP000306229">
    <property type="component" value="Chromosome"/>
</dbReference>
<dbReference type="KEGG" id="fbe:FF125_10585"/>
<evidence type="ECO:0000256" key="7">
    <source>
        <dbReference type="ARBA" id="ARBA00022927"/>
    </source>
</evidence>
<dbReference type="GO" id="GO:0098797">
    <property type="term" value="C:plasma membrane protein complex"/>
    <property type="evidence" value="ECO:0007669"/>
    <property type="project" value="TreeGrafter"/>
</dbReference>
<dbReference type="EMBL" id="CP040749">
    <property type="protein sequence ID" value="QCX38859.1"/>
    <property type="molecule type" value="Genomic_DNA"/>
</dbReference>
<evidence type="ECO:0000313" key="13">
    <source>
        <dbReference type="Proteomes" id="UP000306229"/>
    </source>
</evidence>
<keyword evidence="10" id="KW-0732">Signal</keyword>
<dbReference type="SUPFAM" id="SSF74653">
    <property type="entry name" value="TolA/TonB C-terminal domain"/>
    <property type="match status" value="1"/>
</dbReference>
<evidence type="ECO:0000256" key="2">
    <source>
        <dbReference type="ARBA" id="ARBA00006555"/>
    </source>
</evidence>
<keyword evidence="13" id="KW-1185">Reference proteome</keyword>
<feature type="signal peptide" evidence="10">
    <location>
        <begin position="1"/>
        <end position="19"/>
    </location>
</feature>
<feature type="domain" description="TonB C-terminal" evidence="11">
    <location>
        <begin position="162"/>
        <end position="252"/>
    </location>
</feature>
<dbReference type="OrthoDB" id="9812355at2"/>